<dbReference type="SUPFAM" id="SSF56219">
    <property type="entry name" value="DNase I-like"/>
    <property type="match status" value="1"/>
</dbReference>
<dbReference type="OrthoDB" id="428918at2759"/>
<sequence>MEKVRKKCGYPNGVDVSSNGRSGGLSFAWRENCSITLRSFSDRHIDVLIEKDADGHCWRCTGFYGAPEVQNRTHTWNLLRQLDDMGDIPWLVIGDFNELLLASEKSGGRIRSDRQMNDFRTALQDCGLSDIGYRGPWFTWECGRLSSNLIRERLDRGVASSGWWELFPNFSLDHLSHAFSDHCPLLLNTSPMQSGSNRVHHFHFEAAWLTEESCESKFQKLWQSTSGTLPDKLREVGKGLEEWFKRITKEKKIPVRALKQRLQELNDLHPNDDVLEEILETKIALNLEADREELYWEQRARANWLKNGDRNTKFFHSFASGRCRKNRIYCLRNDDNVNINSETGIHDVAHRFFKNLFTSHGCGDLKHVLEGINHSITEGMNTFLLEKFTKEDVIEAVRSMGPLKAAGEDGLGAIFYQRFWHILGDEVADFCISAAEGNKDLATINKTHIVLIPKVTDPLHMSQFRPISLCNVLFKIISKLFASRLQKVIHACIDEAQCAFVPGRLISDNIIVAYELLHAMKLKRTGKLGNFALKLDMSKAYNRVEWPFLESVLNRMGFDANWTRRMMDCVKSVSYAITINGQVGESFTPTRGIRQGDPLSPFLFVICGEGHSALLRRGTQEEKIRGFRITRSAPLVSHLIFADDSYIFGEATAVGAANLKDILNTYSRCSGQLINFDKSSVFFSTNVNENNRQNVCRIFNVSSQSCLDTYLGLPSMVGRRKKESLAFVKDRTTKSLNSWSTRSLSTGGKEIYIKSVLQALPLYAMGCFLFPRSLCNELESMFARFWWQKSASKRGMH</sequence>
<evidence type="ECO:0000313" key="3">
    <source>
        <dbReference type="Proteomes" id="UP001165190"/>
    </source>
</evidence>
<proteinExistence type="predicted"/>
<dbReference type="Proteomes" id="UP001165190">
    <property type="component" value="Unassembled WGS sequence"/>
</dbReference>
<dbReference type="AlphaFoldDB" id="A0A9W7M3T4"/>
<dbReference type="Gene3D" id="3.60.10.10">
    <property type="entry name" value="Endonuclease/exonuclease/phosphatase"/>
    <property type="match status" value="1"/>
</dbReference>
<protein>
    <recommendedName>
        <fullName evidence="1">Reverse transcriptase domain-containing protein</fullName>
    </recommendedName>
</protein>
<dbReference type="CDD" id="cd01650">
    <property type="entry name" value="RT_nLTR_like"/>
    <property type="match status" value="1"/>
</dbReference>
<accession>A0A9W7M3T4</accession>
<keyword evidence="3" id="KW-1185">Reference proteome</keyword>
<organism evidence="2 3">
    <name type="scientific">Hibiscus trionum</name>
    <name type="common">Flower of an hour</name>
    <dbReference type="NCBI Taxonomy" id="183268"/>
    <lineage>
        <taxon>Eukaryota</taxon>
        <taxon>Viridiplantae</taxon>
        <taxon>Streptophyta</taxon>
        <taxon>Embryophyta</taxon>
        <taxon>Tracheophyta</taxon>
        <taxon>Spermatophyta</taxon>
        <taxon>Magnoliopsida</taxon>
        <taxon>eudicotyledons</taxon>
        <taxon>Gunneridae</taxon>
        <taxon>Pentapetalae</taxon>
        <taxon>rosids</taxon>
        <taxon>malvids</taxon>
        <taxon>Malvales</taxon>
        <taxon>Malvaceae</taxon>
        <taxon>Malvoideae</taxon>
        <taxon>Hibiscus</taxon>
    </lineage>
</organism>
<feature type="domain" description="Reverse transcriptase" evidence="1">
    <location>
        <begin position="433"/>
        <end position="715"/>
    </location>
</feature>
<comment type="caution">
    <text evidence="2">The sequence shown here is derived from an EMBL/GenBank/DDBJ whole genome shotgun (WGS) entry which is preliminary data.</text>
</comment>
<dbReference type="PANTHER" id="PTHR46890">
    <property type="entry name" value="NON-LTR RETROLELEMENT REVERSE TRANSCRIPTASE-LIKE PROTEIN-RELATED"/>
    <property type="match status" value="1"/>
</dbReference>
<dbReference type="SUPFAM" id="SSF56672">
    <property type="entry name" value="DNA/RNA polymerases"/>
    <property type="match status" value="1"/>
</dbReference>
<dbReference type="InterPro" id="IPR000477">
    <property type="entry name" value="RT_dom"/>
</dbReference>
<dbReference type="InterPro" id="IPR052343">
    <property type="entry name" value="Retrotransposon-Effector_Assoc"/>
</dbReference>
<dbReference type="EMBL" id="BSYR01000021">
    <property type="protein sequence ID" value="GMI86526.1"/>
    <property type="molecule type" value="Genomic_DNA"/>
</dbReference>
<gene>
    <name evidence="2" type="ORF">HRI_002321900</name>
</gene>
<evidence type="ECO:0000259" key="1">
    <source>
        <dbReference type="PROSITE" id="PS50878"/>
    </source>
</evidence>
<dbReference type="PROSITE" id="PS50878">
    <property type="entry name" value="RT_POL"/>
    <property type="match status" value="1"/>
</dbReference>
<reference evidence="2" key="1">
    <citation type="submission" date="2023-05" db="EMBL/GenBank/DDBJ databases">
        <title>Genome and transcriptome analyses reveal genes involved in the formation of fine ridges on petal epidermal cells in Hibiscus trionum.</title>
        <authorList>
            <person name="Koshimizu S."/>
            <person name="Masuda S."/>
            <person name="Ishii T."/>
            <person name="Shirasu K."/>
            <person name="Hoshino A."/>
            <person name="Arita M."/>
        </authorList>
    </citation>
    <scope>NUCLEOTIDE SEQUENCE</scope>
    <source>
        <strain evidence="2">Hamamatsu line</strain>
    </source>
</reference>
<dbReference type="Pfam" id="PF00078">
    <property type="entry name" value="RVT_1"/>
    <property type="match status" value="1"/>
</dbReference>
<dbReference type="InterPro" id="IPR043502">
    <property type="entry name" value="DNA/RNA_pol_sf"/>
</dbReference>
<name>A0A9W7M3T4_HIBTR</name>
<dbReference type="InterPro" id="IPR036691">
    <property type="entry name" value="Endo/exonu/phosph_ase_sf"/>
</dbReference>
<dbReference type="PANTHER" id="PTHR46890:SF48">
    <property type="entry name" value="RNA-DIRECTED DNA POLYMERASE"/>
    <property type="match status" value="1"/>
</dbReference>
<evidence type="ECO:0000313" key="2">
    <source>
        <dbReference type="EMBL" id="GMI86526.1"/>
    </source>
</evidence>